<dbReference type="EnsemblBacteria" id="AAF11397">
    <property type="protein sequence ID" value="AAF11397"/>
    <property type="gene ID" value="DR_1837"/>
</dbReference>
<dbReference type="KEGG" id="dra:DR_1837"/>
<dbReference type="InterPro" id="IPR054254">
    <property type="entry name" value="DUF6985"/>
</dbReference>
<gene>
    <name evidence="2" type="ordered locus">DR_1837</name>
</gene>
<dbReference type="InParanoid" id="Q9RTC8"/>
<dbReference type="HOGENOM" id="CLU_1088700_0_0_0"/>
<dbReference type="PaxDb" id="243230-DR_1837"/>
<evidence type="ECO:0000259" key="1">
    <source>
        <dbReference type="Pfam" id="PF22481"/>
    </source>
</evidence>
<evidence type="ECO:0000313" key="2">
    <source>
        <dbReference type="EMBL" id="AAF11397.1"/>
    </source>
</evidence>
<dbReference type="PIR" id="H75346">
    <property type="entry name" value="H75346"/>
</dbReference>
<dbReference type="eggNOG" id="COG1540">
    <property type="taxonomic scope" value="Bacteria"/>
</dbReference>
<keyword evidence="3" id="KW-1185">Reference proteome</keyword>
<organism evidence="2 3">
    <name type="scientific">Deinococcus radiodurans (strain ATCC 13939 / DSM 20539 / JCM 16871 / CCUG 27074 / LMG 4051 / NBRC 15346 / NCIMB 9279 / VKM B-1422 / R1)</name>
    <dbReference type="NCBI Taxonomy" id="243230"/>
    <lineage>
        <taxon>Bacteria</taxon>
        <taxon>Thermotogati</taxon>
        <taxon>Deinococcota</taxon>
        <taxon>Deinococci</taxon>
        <taxon>Deinococcales</taxon>
        <taxon>Deinococcaceae</taxon>
        <taxon>Deinococcus</taxon>
    </lineage>
</organism>
<protein>
    <recommendedName>
        <fullName evidence="1">DUF6985 domain-containing protein</fullName>
    </recommendedName>
</protein>
<sequence>MGRSGPRAVLRITRVSAAAPPPAPFSASQLCKSVLLGVLYSLRSPKSCAIFLSNALKGEGASSLDVPHRPKYNLSMDLHPHFASLERQEDGWWATEPLPVPFFGGEALPFAFEADPAGEKWAQAQAAALTFLSLGQQARERVSPFVLSDMRFNLEYVCDEEEMEERLAAAQSPEDLWAQVTPREVLVCSSSNEPEVPYVLVHTLPTWEEEHGMQLVLRLGHQLVYVMPNDLYIPALTDTEQHGLVSPPLDLLASS</sequence>
<feature type="domain" description="DUF6985" evidence="1">
    <location>
        <begin position="83"/>
        <end position="231"/>
    </location>
</feature>
<dbReference type="PATRIC" id="fig|243230.17.peg.2050"/>
<dbReference type="Proteomes" id="UP000002524">
    <property type="component" value="Chromosome 1"/>
</dbReference>
<dbReference type="EMBL" id="AE000513">
    <property type="protein sequence ID" value="AAF11397.1"/>
    <property type="molecule type" value="Genomic_DNA"/>
</dbReference>
<proteinExistence type="predicted"/>
<name>Q9RTC8_DEIRA</name>
<evidence type="ECO:0000313" key="3">
    <source>
        <dbReference type="Proteomes" id="UP000002524"/>
    </source>
</evidence>
<dbReference type="OrthoDB" id="6028394at2"/>
<accession>Q9RTC8</accession>
<dbReference type="Pfam" id="PF22481">
    <property type="entry name" value="DUF6985"/>
    <property type="match status" value="1"/>
</dbReference>
<reference evidence="2 3" key="1">
    <citation type="journal article" date="1999" name="Science">
        <title>Genome sequence of the radioresistant bacterium Deinococcus radiodurans R1.</title>
        <authorList>
            <person name="White O."/>
            <person name="Eisen J.A."/>
            <person name="Heidelberg J.F."/>
            <person name="Hickey E.K."/>
            <person name="Peterson J.D."/>
            <person name="Dodson R.J."/>
            <person name="Haft D.H."/>
            <person name="Gwinn M.L."/>
            <person name="Nelson W.C."/>
            <person name="Richardson D.L."/>
            <person name="Moffat K.S."/>
            <person name="Qin H."/>
            <person name="Jiang L."/>
            <person name="Pamphile W."/>
            <person name="Crosby M."/>
            <person name="Shen M."/>
            <person name="Vamathevan J.J."/>
            <person name="Lam P."/>
            <person name="McDonald L."/>
            <person name="Utterback T."/>
            <person name="Zalewski C."/>
            <person name="Makarova K.S."/>
            <person name="Aravind L."/>
            <person name="Daly M.J."/>
            <person name="Minton K.W."/>
            <person name="Fleischmann R.D."/>
            <person name="Ketchum K.A."/>
            <person name="Nelson K.E."/>
            <person name="Salzberg S."/>
            <person name="Smith H.O."/>
            <person name="Venter J.C."/>
            <person name="Fraser C.M."/>
        </authorList>
    </citation>
    <scope>NUCLEOTIDE SEQUENCE [LARGE SCALE GENOMIC DNA]</scope>
    <source>
        <strain evidence="3">ATCC 13939 / DSM 20539 / JCM 16871 / LMG 4051 / NBRC 15346 / NCIMB 9279 / R1 / VKM B-1422</strain>
    </source>
</reference>
<dbReference type="STRING" id="243230.DR_1837"/>
<dbReference type="AlphaFoldDB" id="Q9RTC8"/>